<sequence>MSVDSNGAVVTPRTPLLTAAAPYSNVSRGEALTVPIELYSHDIAERAKLRARARANKNRVAPKSTTVSEPEVIEIPSSDTDELNLRPPMKKTKAKKSLSKSSPARRHENFAHIPAELSLDEMEPLPVATSDFSANHSSQLPPSDPPLPSTGAHPPATPPIFAAANNICFSPPLSPSPVPVRKRKKSRNVVLDEEKDELLLEPRSAVIAAPPPPSATTAMPAVDLQSKGSSCAGPSDDSRSDKSNVRSRGKKRAHDDDTDDHDRSDALSSKVKAKAKARRRVADTDEEWDGDNVQIVASMPGKKRHEEDEDEWNGDSPVKPKPKKREKKAKQQKQGGVASDTSNSSSVSKCKRKAAAKEKPPPMSAECVEDSDGERDANLMPPPEVVPVRPIASTSTHHHLPPDNLSVPLASIKEPDSFGSAGWDANSDDTRTNSKGGNSDENGRQSSSAAKKDKGKKRALVLSEDEEDVNSLEVAGSPPKKVRREPAKGRKSAPGALERLYDGHEKENVPGSSVHVPIDPSTGNSAQAASHFKPPAATLPSKLSTSNRSYSVSSRRSLPMSELLRKVNSQPGSPFASTRPTYSPLLKTSRSFLSRIAPLHPNRRTPPPPLPRPPPPKKTKKQIELEEKWEMELEDTIEGWYCLPEEERAALRRAKRNAELGFED</sequence>
<proteinExistence type="predicted"/>
<feature type="compositionally biased region" description="Low complexity" evidence="1">
    <location>
        <begin position="544"/>
        <end position="561"/>
    </location>
</feature>
<name>A0A165CD07_9APHY</name>
<feature type="compositionally biased region" description="Polar residues" evidence="1">
    <location>
        <begin position="567"/>
        <end position="592"/>
    </location>
</feature>
<keyword evidence="3" id="KW-1185">Reference proteome</keyword>
<feature type="compositionally biased region" description="Low complexity" evidence="1">
    <location>
        <begin position="339"/>
        <end position="348"/>
    </location>
</feature>
<dbReference type="EMBL" id="KV427651">
    <property type="protein sequence ID" value="KZT02589.1"/>
    <property type="molecule type" value="Genomic_DNA"/>
</dbReference>
<dbReference type="STRING" id="1314785.A0A165CD07"/>
<reference evidence="2 3" key="1">
    <citation type="journal article" date="2016" name="Mol. Biol. Evol.">
        <title>Comparative Genomics of Early-Diverging Mushroom-Forming Fungi Provides Insights into the Origins of Lignocellulose Decay Capabilities.</title>
        <authorList>
            <person name="Nagy L.G."/>
            <person name="Riley R."/>
            <person name="Tritt A."/>
            <person name="Adam C."/>
            <person name="Daum C."/>
            <person name="Floudas D."/>
            <person name="Sun H."/>
            <person name="Yadav J.S."/>
            <person name="Pangilinan J."/>
            <person name="Larsson K.H."/>
            <person name="Matsuura K."/>
            <person name="Barry K."/>
            <person name="Labutti K."/>
            <person name="Kuo R."/>
            <person name="Ohm R.A."/>
            <person name="Bhattacharya S.S."/>
            <person name="Shirouzu T."/>
            <person name="Yoshinaga Y."/>
            <person name="Martin F.M."/>
            <person name="Grigoriev I.V."/>
            <person name="Hibbett D.S."/>
        </authorList>
    </citation>
    <scope>NUCLEOTIDE SEQUENCE [LARGE SCALE GENOMIC DNA]</scope>
    <source>
        <strain evidence="2 3">93-53</strain>
    </source>
</reference>
<dbReference type="InParanoid" id="A0A165CD07"/>
<dbReference type="GeneID" id="63826804"/>
<organism evidence="2 3">
    <name type="scientific">Laetiporus sulphureus 93-53</name>
    <dbReference type="NCBI Taxonomy" id="1314785"/>
    <lineage>
        <taxon>Eukaryota</taxon>
        <taxon>Fungi</taxon>
        <taxon>Dikarya</taxon>
        <taxon>Basidiomycota</taxon>
        <taxon>Agaricomycotina</taxon>
        <taxon>Agaricomycetes</taxon>
        <taxon>Polyporales</taxon>
        <taxon>Laetiporus</taxon>
    </lineage>
</organism>
<accession>A0A165CD07</accession>
<dbReference type="RefSeq" id="XP_040760329.1">
    <property type="nucleotide sequence ID" value="XM_040909775.1"/>
</dbReference>
<feature type="compositionally biased region" description="Basic residues" evidence="1">
    <location>
        <begin position="88"/>
        <end position="98"/>
    </location>
</feature>
<feature type="compositionally biased region" description="Basic and acidic residues" evidence="1">
    <location>
        <begin position="499"/>
        <end position="508"/>
    </location>
</feature>
<feature type="compositionally biased region" description="Pro residues" evidence="1">
    <location>
        <begin position="604"/>
        <end position="614"/>
    </location>
</feature>
<feature type="region of interest" description="Disordered" evidence="1">
    <location>
        <begin position="53"/>
        <end position="622"/>
    </location>
</feature>
<dbReference type="Proteomes" id="UP000076871">
    <property type="component" value="Unassembled WGS sequence"/>
</dbReference>
<evidence type="ECO:0000313" key="2">
    <source>
        <dbReference type="EMBL" id="KZT02589.1"/>
    </source>
</evidence>
<protein>
    <submittedName>
        <fullName evidence="2">Uncharacterized protein</fullName>
    </submittedName>
</protein>
<feature type="compositionally biased region" description="Basic residues" evidence="1">
    <location>
        <begin position="320"/>
        <end position="331"/>
    </location>
</feature>
<dbReference type="AlphaFoldDB" id="A0A165CD07"/>
<evidence type="ECO:0000313" key="3">
    <source>
        <dbReference type="Proteomes" id="UP000076871"/>
    </source>
</evidence>
<dbReference type="OrthoDB" id="3271227at2759"/>
<gene>
    <name evidence="2" type="ORF">LAESUDRAFT_730100</name>
</gene>
<evidence type="ECO:0000256" key="1">
    <source>
        <dbReference type="SAM" id="MobiDB-lite"/>
    </source>
</evidence>